<dbReference type="PROSITE" id="PS50977">
    <property type="entry name" value="HTH_TETR_2"/>
    <property type="match status" value="1"/>
</dbReference>
<dbReference type="RefSeq" id="WP_047916764.1">
    <property type="nucleotide sequence ID" value="NZ_LN774771.1"/>
</dbReference>
<dbReference type="HOGENOM" id="CLU_069356_42_3_9"/>
<evidence type="ECO:0000313" key="5">
    <source>
        <dbReference type="Proteomes" id="UP000033166"/>
    </source>
</evidence>
<dbReference type="Proteomes" id="UP000033166">
    <property type="component" value="Plasmid III"/>
</dbReference>
<reference evidence="5" key="1">
    <citation type="submission" date="2015-01" db="EMBL/GenBank/DDBJ databases">
        <authorList>
            <person name="Andreevskaya M."/>
        </authorList>
    </citation>
    <scope>NUCLEOTIDE SEQUENCE [LARGE SCALE GENOMIC DNA]</scope>
    <source>
        <strain evidence="5">MKFS47</strain>
        <plasmid evidence="5">III</plasmid>
    </source>
</reference>
<dbReference type="GO" id="GO:0003677">
    <property type="term" value="F:DNA binding"/>
    <property type="evidence" value="ECO:0007669"/>
    <property type="project" value="UniProtKB-UniRule"/>
</dbReference>
<sequence length="189" mass="22164">MASEKKLTLKESAREIFADKGYKATSISEIAKQARMAVGSFYKYYESKEDIFLDVYIDENNIIRQTVIDNIDWDRDMVELISQIFGWSRSLISSNKILLEWYNSDISEKLHNYYSSEKGINSNLFHLFLVDKFTNRMLSEGYSQEKIQEVLQVYQLFYYMDTHITEADLPNASKTIESLATYFVKGLFK</sequence>
<feature type="DNA-binding region" description="H-T-H motif" evidence="2">
    <location>
        <begin position="26"/>
        <end position="45"/>
    </location>
</feature>
<dbReference type="PANTHER" id="PTHR43479:SF11">
    <property type="entry name" value="ACREF_ENVCD OPERON REPRESSOR-RELATED"/>
    <property type="match status" value="1"/>
</dbReference>
<dbReference type="PANTHER" id="PTHR43479">
    <property type="entry name" value="ACREF/ENVCD OPERON REPRESSOR-RELATED"/>
    <property type="match status" value="1"/>
</dbReference>
<keyword evidence="4" id="KW-0614">Plasmid</keyword>
<keyword evidence="1 2" id="KW-0238">DNA-binding</keyword>
<feature type="domain" description="HTH tetR-type" evidence="3">
    <location>
        <begin position="3"/>
        <end position="63"/>
    </location>
</feature>
<proteinExistence type="predicted"/>
<dbReference type="KEGG" id="lpk:LACPI_2381"/>
<dbReference type="AlphaFoldDB" id="A0A0D6E0P3"/>
<dbReference type="InterPro" id="IPR001647">
    <property type="entry name" value="HTH_TetR"/>
</dbReference>
<dbReference type="EMBL" id="LN774771">
    <property type="protein sequence ID" value="CEN29581.1"/>
    <property type="molecule type" value="Genomic_DNA"/>
</dbReference>
<geneLocation type="plasmid" evidence="4 5">
    <name>III</name>
</geneLocation>
<evidence type="ECO:0000256" key="2">
    <source>
        <dbReference type="PROSITE-ProRule" id="PRU00335"/>
    </source>
</evidence>
<dbReference type="Pfam" id="PF00440">
    <property type="entry name" value="TetR_N"/>
    <property type="match status" value="1"/>
</dbReference>
<gene>
    <name evidence="4" type="ORF">LACPI_2381</name>
</gene>
<dbReference type="InterPro" id="IPR050624">
    <property type="entry name" value="HTH-type_Tx_Regulator"/>
</dbReference>
<dbReference type="Gene3D" id="1.10.357.10">
    <property type="entry name" value="Tetracycline Repressor, domain 2"/>
    <property type="match status" value="1"/>
</dbReference>
<organism evidence="4 5">
    <name type="scientific">Pseudolactococcus piscium MKFS47</name>
    <dbReference type="NCBI Taxonomy" id="297352"/>
    <lineage>
        <taxon>Bacteria</taxon>
        <taxon>Bacillati</taxon>
        <taxon>Bacillota</taxon>
        <taxon>Bacilli</taxon>
        <taxon>Lactobacillales</taxon>
        <taxon>Streptococcaceae</taxon>
        <taxon>Pseudolactococcus</taxon>
    </lineage>
</organism>
<dbReference type="InterPro" id="IPR009057">
    <property type="entry name" value="Homeodomain-like_sf"/>
</dbReference>
<accession>A0A0D6E0P3</accession>
<evidence type="ECO:0000313" key="4">
    <source>
        <dbReference type="EMBL" id="CEN29581.1"/>
    </source>
</evidence>
<name>A0A0D6E0P3_9LACT</name>
<dbReference type="PRINTS" id="PR00455">
    <property type="entry name" value="HTHTETR"/>
</dbReference>
<dbReference type="SUPFAM" id="SSF46689">
    <property type="entry name" value="Homeodomain-like"/>
    <property type="match status" value="1"/>
</dbReference>
<protein>
    <submittedName>
        <fullName evidence="4">Transcriptional regulator, TetR family</fullName>
    </submittedName>
</protein>
<evidence type="ECO:0000256" key="1">
    <source>
        <dbReference type="ARBA" id="ARBA00023125"/>
    </source>
</evidence>
<evidence type="ECO:0000259" key="3">
    <source>
        <dbReference type="PROSITE" id="PS50977"/>
    </source>
</evidence>